<dbReference type="SUPFAM" id="SSF53850">
    <property type="entry name" value="Periplasmic binding protein-like II"/>
    <property type="match status" value="1"/>
</dbReference>
<dbReference type="STRING" id="121845.A0A3Q0J157"/>
<name>A0A3Q0J157_DIACI</name>
<dbReference type="Proteomes" id="UP000079169">
    <property type="component" value="Unplaced"/>
</dbReference>
<dbReference type="Gene3D" id="1.10.287.70">
    <property type="match status" value="1"/>
</dbReference>
<evidence type="ECO:0000313" key="12">
    <source>
        <dbReference type="RefSeq" id="XP_026680425.1"/>
    </source>
</evidence>
<dbReference type="PANTHER" id="PTHR42643:SF33">
    <property type="entry name" value="GLUTAMATE RECEPTOR 2-LIKE PROTEIN"/>
    <property type="match status" value="1"/>
</dbReference>
<dbReference type="KEGG" id="dci:108252574"/>
<evidence type="ECO:0000256" key="8">
    <source>
        <dbReference type="ARBA" id="ARBA00023180"/>
    </source>
</evidence>
<evidence type="ECO:0000313" key="11">
    <source>
        <dbReference type="Proteomes" id="UP000079169"/>
    </source>
</evidence>
<dbReference type="GO" id="GO:0015276">
    <property type="term" value="F:ligand-gated monoatomic ion channel activity"/>
    <property type="evidence" value="ECO:0007669"/>
    <property type="project" value="InterPro"/>
</dbReference>
<keyword evidence="6 9" id="KW-0472">Membrane</keyword>
<evidence type="ECO:0000256" key="5">
    <source>
        <dbReference type="ARBA" id="ARBA00022989"/>
    </source>
</evidence>
<feature type="transmembrane region" description="Helical" evidence="9">
    <location>
        <begin position="133"/>
        <end position="150"/>
    </location>
</feature>
<evidence type="ECO:0000256" key="7">
    <source>
        <dbReference type="ARBA" id="ARBA00023170"/>
    </source>
</evidence>
<dbReference type="GO" id="GO:0050906">
    <property type="term" value="P:detection of stimulus involved in sensory perception"/>
    <property type="evidence" value="ECO:0007669"/>
    <property type="project" value="UniProtKB-ARBA"/>
</dbReference>
<feature type="non-terminal residue" evidence="12">
    <location>
        <position position="274"/>
    </location>
</feature>
<keyword evidence="5 9" id="KW-1133">Transmembrane helix</keyword>
<protein>
    <submittedName>
        <fullName evidence="12">Uncharacterized protein LOC108252574</fullName>
    </submittedName>
</protein>
<feature type="domain" description="Ionotropic glutamate receptor C-terminal" evidence="10">
    <location>
        <begin position="67"/>
        <end position="160"/>
    </location>
</feature>
<dbReference type="RefSeq" id="XP_026680425.1">
    <property type="nucleotide sequence ID" value="XM_026824624.1"/>
</dbReference>
<evidence type="ECO:0000256" key="9">
    <source>
        <dbReference type="SAM" id="Phobius"/>
    </source>
</evidence>
<keyword evidence="3" id="KW-1003">Cell membrane</keyword>
<organism evidence="11 12">
    <name type="scientific">Diaphorina citri</name>
    <name type="common">Asian citrus psyllid</name>
    <dbReference type="NCBI Taxonomy" id="121845"/>
    <lineage>
        <taxon>Eukaryota</taxon>
        <taxon>Metazoa</taxon>
        <taxon>Ecdysozoa</taxon>
        <taxon>Arthropoda</taxon>
        <taxon>Hexapoda</taxon>
        <taxon>Insecta</taxon>
        <taxon>Pterygota</taxon>
        <taxon>Neoptera</taxon>
        <taxon>Paraneoptera</taxon>
        <taxon>Hemiptera</taxon>
        <taxon>Sternorrhyncha</taxon>
        <taxon>Psylloidea</taxon>
        <taxon>Psyllidae</taxon>
        <taxon>Diaphorininae</taxon>
        <taxon>Diaphorina</taxon>
    </lineage>
</organism>
<evidence type="ECO:0000256" key="4">
    <source>
        <dbReference type="ARBA" id="ARBA00022692"/>
    </source>
</evidence>
<dbReference type="AlphaFoldDB" id="A0A3Q0J157"/>
<evidence type="ECO:0000256" key="1">
    <source>
        <dbReference type="ARBA" id="ARBA00004651"/>
    </source>
</evidence>
<evidence type="ECO:0000256" key="6">
    <source>
        <dbReference type="ARBA" id="ARBA00023136"/>
    </source>
</evidence>
<dbReference type="Pfam" id="PF00060">
    <property type="entry name" value="Lig_chan"/>
    <property type="match status" value="1"/>
</dbReference>
<gene>
    <name evidence="12" type="primary">LOC108252574</name>
</gene>
<keyword evidence="4 9" id="KW-0812">Transmembrane</keyword>
<sequence>MVNGKMSGLVSKLSAGYYDLAATGLIMKSDRLSMLYFLADTLQMKTAIMFRQPPLVSVSNIYFMAFSLQVWLCIVACLLVGSVVLQIQVSILRRIHVDHSMSHETFADRVTYVWAALCQQGTQKVAQSSSVKISMFTILLTALFLFYPYSANITSLLQTPGKAFNSLDEIVASPLKILVHDMPYSKHILEDNNSSLIRKVYHEKIIADQPELCGVFVNIETGVEKVRSGLYGFQILEQHDSSPDLETARFLNSDYSATYHYPIIKALSEGLNFT</sequence>
<evidence type="ECO:0000259" key="10">
    <source>
        <dbReference type="Pfam" id="PF00060"/>
    </source>
</evidence>
<dbReference type="InterPro" id="IPR052192">
    <property type="entry name" value="Insect_Ionotropic_Sensory_Rcpt"/>
</dbReference>
<keyword evidence="11" id="KW-1185">Reference proteome</keyword>
<dbReference type="GO" id="GO:0005886">
    <property type="term" value="C:plasma membrane"/>
    <property type="evidence" value="ECO:0007669"/>
    <property type="project" value="UniProtKB-SubCell"/>
</dbReference>
<evidence type="ECO:0000256" key="3">
    <source>
        <dbReference type="ARBA" id="ARBA00022475"/>
    </source>
</evidence>
<evidence type="ECO:0000256" key="2">
    <source>
        <dbReference type="ARBA" id="ARBA00008685"/>
    </source>
</evidence>
<feature type="transmembrane region" description="Helical" evidence="9">
    <location>
        <begin position="61"/>
        <end position="85"/>
    </location>
</feature>
<keyword evidence="7" id="KW-0675">Receptor</keyword>
<comment type="similarity">
    <text evidence="2">Belongs to the glutamate-gated ion channel (TC 1.A.10.1) family.</text>
</comment>
<dbReference type="GeneID" id="108252574"/>
<dbReference type="PANTHER" id="PTHR42643">
    <property type="entry name" value="IONOTROPIC RECEPTOR 20A-RELATED"/>
    <property type="match status" value="1"/>
</dbReference>
<dbReference type="InterPro" id="IPR001320">
    <property type="entry name" value="Iontro_rcpt_C"/>
</dbReference>
<accession>A0A3Q0J157</accession>
<comment type="subcellular location">
    <subcellularLocation>
        <location evidence="1">Cell membrane</location>
        <topology evidence="1">Multi-pass membrane protein</topology>
    </subcellularLocation>
</comment>
<keyword evidence="8" id="KW-0325">Glycoprotein</keyword>
<reference evidence="12" key="1">
    <citation type="submission" date="2025-08" db="UniProtKB">
        <authorList>
            <consortium name="RefSeq"/>
        </authorList>
    </citation>
    <scope>IDENTIFICATION</scope>
</reference>
<dbReference type="PaxDb" id="121845-A0A3Q0J157"/>
<proteinExistence type="inferred from homology"/>